<protein>
    <submittedName>
        <fullName evidence="6">Aldehyde dehydrogenase family protein</fullName>
    </submittedName>
</protein>
<dbReference type="RefSeq" id="WP_144750780.1">
    <property type="nucleotide sequence ID" value="NZ_VMNW02000010.1"/>
</dbReference>
<dbReference type="InterPro" id="IPR015590">
    <property type="entry name" value="Aldehyde_DH_dom"/>
</dbReference>
<dbReference type="OrthoDB" id="6882680at2"/>
<evidence type="ECO:0000256" key="1">
    <source>
        <dbReference type="ARBA" id="ARBA00009986"/>
    </source>
</evidence>
<organism evidence="6 7">
    <name type="scientific">Amycolatopsis acidicola</name>
    <dbReference type="NCBI Taxonomy" id="2596893"/>
    <lineage>
        <taxon>Bacteria</taxon>
        <taxon>Bacillati</taxon>
        <taxon>Actinomycetota</taxon>
        <taxon>Actinomycetes</taxon>
        <taxon>Pseudonocardiales</taxon>
        <taxon>Pseudonocardiaceae</taxon>
        <taxon>Amycolatopsis</taxon>
    </lineage>
</organism>
<dbReference type="FunFam" id="3.40.605.10:FF:000007">
    <property type="entry name" value="NAD/NADP-dependent betaine aldehyde dehydrogenase"/>
    <property type="match status" value="1"/>
</dbReference>
<dbReference type="InterPro" id="IPR016160">
    <property type="entry name" value="Ald_DH_CS_CYS"/>
</dbReference>
<comment type="similarity">
    <text evidence="1 4">Belongs to the aldehyde dehydrogenase family.</text>
</comment>
<evidence type="ECO:0000313" key="7">
    <source>
        <dbReference type="Proteomes" id="UP000319769"/>
    </source>
</evidence>
<gene>
    <name evidence="6" type="ORF">FPZ12_009670</name>
</gene>
<dbReference type="InterPro" id="IPR016161">
    <property type="entry name" value="Ald_DH/histidinol_DH"/>
</dbReference>
<dbReference type="Proteomes" id="UP000319769">
    <property type="component" value="Unassembled WGS sequence"/>
</dbReference>
<dbReference type="Gene3D" id="3.40.605.10">
    <property type="entry name" value="Aldehyde Dehydrogenase, Chain A, domain 1"/>
    <property type="match status" value="1"/>
</dbReference>
<dbReference type="PROSITE" id="PS00070">
    <property type="entry name" value="ALDEHYDE_DEHYDR_CYS"/>
    <property type="match status" value="1"/>
</dbReference>
<dbReference type="InterPro" id="IPR016162">
    <property type="entry name" value="Ald_DH_N"/>
</dbReference>
<sequence>MTNVTIGTRTGYLGADGHVLPADAQDFDVENPATGAVIGQAHEIRSSEVDMVVAQAERAFTGTWRDTAPDVRGALLRSWADRITAHREELAALELAEVGHVRKEVLGDIDTAVRVLTYYAGLADKLEGTTFSRYPGRVAYGMDEPFGVVAGINAYNANIVFVAVKGGPALVAGNCIVYKAAEQAPGSTFRMAELALEAGIPPGVVSVVTGRGETAGPLLCEHPAIGMVSFTGSPGAGQAVIRQSASTIAPVVLELGGKSPAILLPDADLELALPSVLHSNFVKSGQSCIAGSRILVHESRYAEVTQELAKRAAAVRVGLPADKRSEMGTLISRRQRDHVHGLVGRAVAAGATVMTGGAPAEDGPLAAGSFYQPTVLADVTDDNPAATTEAFGPMASVLSYSDIDEALARANATSFGLSSQIWGNDARTIHYLAGHLVAGTVWVNAHRALHPTVPSGGMKRSGFGREFGIAAVREFTRHKSVVWDLTTERALPYT</sequence>
<dbReference type="InterPro" id="IPR029510">
    <property type="entry name" value="Ald_DH_CS_GLU"/>
</dbReference>
<feature type="active site" evidence="3">
    <location>
        <position position="254"/>
    </location>
</feature>
<evidence type="ECO:0000313" key="6">
    <source>
        <dbReference type="EMBL" id="KAA9163259.1"/>
    </source>
</evidence>
<accession>A0A5N0VA35</accession>
<feature type="domain" description="Aldehyde dehydrogenase" evidence="5">
    <location>
        <begin position="23"/>
        <end position="481"/>
    </location>
</feature>
<dbReference type="Gene3D" id="3.40.309.10">
    <property type="entry name" value="Aldehyde Dehydrogenase, Chain A, domain 2"/>
    <property type="match status" value="1"/>
</dbReference>
<dbReference type="PANTHER" id="PTHR11699">
    <property type="entry name" value="ALDEHYDE DEHYDROGENASE-RELATED"/>
    <property type="match status" value="1"/>
</dbReference>
<dbReference type="Pfam" id="PF00171">
    <property type="entry name" value="Aldedh"/>
    <property type="match status" value="1"/>
</dbReference>
<keyword evidence="7" id="KW-1185">Reference proteome</keyword>
<evidence type="ECO:0000256" key="4">
    <source>
        <dbReference type="RuleBase" id="RU003345"/>
    </source>
</evidence>
<evidence type="ECO:0000256" key="3">
    <source>
        <dbReference type="PROSITE-ProRule" id="PRU10007"/>
    </source>
</evidence>
<keyword evidence="2 4" id="KW-0560">Oxidoreductase</keyword>
<comment type="caution">
    <text evidence="6">The sequence shown here is derived from an EMBL/GenBank/DDBJ whole genome shotgun (WGS) entry which is preliminary data.</text>
</comment>
<dbReference type="SUPFAM" id="SSF53720">
    <property type="entry name" value="ALDH-like"/>
    <property type="match status" value="1"/>
</dbReference>
<dbReference type="EMBL" id="VMNW02000010">
    <property type="protein sequence ID" value="KAA9163259.1"/>
    <property type="molecule type" value="Genomic_DNA"/>
</dbReference>
<dbReference type="AlphaFoldDB" id="A0A5N0VA35"/>
<evidence type="ECO:0000259" key="5">
    <source>
        <dbReference type="Pfam" id="PF00171"/>
    </source>
</evidence>
<dbReference type="PROSITE" id="PS00687">
    <property type="entry name" value="ALDEHYDE_DEHYDR_GLU"/>
    <property type="match status" value="1"/>
</dbReference>
<dbReference type="InterPro" id="IPR016163">
    <property type="entry name" value="Ald_DH_C"/>
</dbReference>
<proteinExistence type="inferred from homology"/>
<dbReference type="GO" id="GO:0016620">
    <property type="term" value="F:oxidoreductase activity, acting on the aldehyde or oxo group of donors, NAD or NADP as acceptor"/>
    <property type="evidence" value="ECO:0007669"/>
    <property type="project" value="InterPro"/>
</dbReference>
<reference evidence="6" key="1">
    <citation type="submission" date="2019-09" db="EMBL/GenBank/DDBJ databases">
        <authorList>
            <person name="Teo W.F.A."/>
            <person name="Duangmal K."/>
        </authorList>
    </citation>
    <scope>NUCLEOTIDE SEQUENCE [LARGE SCALE GENOMIC DNA]</scope>
    <source>
        <strain evidence="6">K81G1</strain>
    </source>
</reference>
<evidence type="ECO:0000256" key="2">
    <source>
        <dbReference type="ARBA" id="ARBA00023002"/>
    </source>
</evidence>
<name>A0A5N0VA35_9PSEU</name>